<proteinExistence type="predicted"/>
<feature type="transmembrane region" description="Helical" evidence="4">
    <location>
        <begin position="6"/>
        <end position="24"/>
    </location>
</feature>
<dbReference type="OrthoDB" id="1763946at2"/>
<keyword evidence="1" id="KW-0597">Phosphoprotein</keyword>
<sequence length="435" mass="50043">MIISEEIMSFLLFLMEAIILMKYIKAQLTSKYRYEFSPLYAGIIALMGFLLRQIGTVGTPIFHIGIFILIYFSYLNTIQEKLVTLGTFLLLNMAIEIIVILLFISKFDISMTEIIEISFISLEAIVISKIILLLVITYLTHRKKNKLHPISVLTNKSMIIKIVGFVLIINFILFLVLNIYKTNPIEINDHIYLLLLSCATICFLSVNIYEELIKESENQIKLRLLLQQKEAEYKYNQEIAVTVDSVRAIKHDISNHLFAISAYIQCRENEKAIQYIEKIAEPIESINNLLNISHPVIASVLYVKTMLAEKNEIIFITKIDLQGEILIEDIDLTILLGNILDNAIESCEQVATQEKRIELSLGSKRNYFYIDCINTLNPKEIKYKANQLQTTKKDTLYHGVGLKNIQIVVDKYEGDKNITITDDEFKIKITLKNLK</sequence>
<feature type="transmembrane region" description="Helical" evidence="4">
    <location>
        <begin position="85"/>
        <end position="105"/>
    </location>
</feature>
<feature type="transmembrane region" description="Helical" evidence="4">
    <location>
        <begin position="191"/>
        <end position="209"/>
    </location>
</feature>
<dbReference type="GO" id="GO:0000155">
    <property type="term" value="F:phosphorelay sensor kinase activity"/>
    <property type="evidence" value="ECO:0007669"/>
    <property type="project" value="InterPro"/>
</dbReference>
<dbReference type="AlphaFoldDB" id="A0A366I3I0"/>
<feature type="transmembrane region" description="Helical" evidence="4">
    <location>
        <begin position="159"/>
        <end position="179"/>
    </location>
</feature>
<protein>
    <submittedName>
        <fullName evidence="7">Sensor kinase SpoOB-type protein</fullName>
    </submittedName>
</protein>
<accession>A0A366I3I0</accession>
<comment type="caution">
    <text evidence="7">The sequence shown here is derived from an EMBL/GenBank/DDBJ whole genome shotgun (WGS) entry which is preliminary data.</text>
</comment>
<evidence type="ECO:0000256" key="2">
    <source>
        <dbReference type="ARBA" id="ARBA00022679"/>
    </source>
</evidence>
<keyword evidence="4" id="KW-1133">Transmembrane helix</keyword>
<evidence type="ECO:0000259" key="5">
    <source>
        <dbReference type="Pfam" id="PF14501"/>
    </source>
</evidence>
<dbReference type="InterPro" id="IPR039506">
    <property type="entry name" value="SPOB_a"/>
</dbReference>
<keyword evidence="4" id="KW-0812">Transmembrane</keyword>
<name>A0A366I3I0_9FIRM</name>
<keyword evidence="4" id="KW-0472">Membrane</keyword>
<feature type="domain" description="SpoOB alpha-helical" evidence="6">
    <location>
        <begin position="233"/>
        <end position="292"/>
    </location>
</feature>
<organism evidence="7 8">
    <name type="scientific">Alkalibaculum bacchi</name>
    <dbReference type="NCBI Taxonomy" id="645887"/>
    <lineage>
        <taxon>Bacteria</taxon>
        <taxon>Bacillati</taxon>
        <taxon>Bacillota</taxon>
        <taxon>Clostridia</taxon>
        <taxon>Eubacteriales</taxon>
        <taxon>Eubacteriaceae</taxon>
        <taxon>Alkalibaculum</taxon>
    </lineage>
</organism>
<evidence type="ECO:0000259" key="6">
    <source>
        <dbReference type="Pfam" id="PF14689"/>
    </source>
</evidence>
<evidence type="ECO:0000313" key="8">
    <source>
        <dbReference type="Proteomes" id="UP000253490"/>
    </source>
</evidence>
<dbReference type="PANTHER" id="PTHR40448:SF1">
    <property type="entry name" value="TWO-COMPONENT SENSOR HISTIDINE KINASE"/>
    <property type="match status" value="1"/>
</dbReference>
<dbReference type="Gene3D" id="1.10.287.130">
    <property type="match status" value="1"/>
</dbReference>
<dbReference type="Gene3D" id="3.30.565.10">
    <property type="entry name" value="Histidine kinase-like ATPase, C-terminal domain"/>
    <property type="match status" value="1"/>
</dbReference>
<dbReference type="RefSeq" id="WP_113921015.1">
    <property type="nucleotide sequence ID" value="NZ_QNRX01000012.1"/>
</dbReference>
<keyword evidence="3 7" id="KW-0418">Kinase</keyword>
<dbReference type="Proteomes" id="UP000253490">
    <property type="component" value="Unassembled WGS sequence"/>
</dbReference>
<feature type="transmembrane region" description="Helical" evidence="4">
    <location>
        <begin position="61"/>
        <end position="78"/>
    </location>
</feature>
<feature type="transmembrane region" description="Helical" evidence="4">
    <location>
        <begin position="117"/>
        <end position="139"/>
    </location>
</feature>
<dbReference type="InterPro" id="IPR016120">
    <property type="entry name" value="Sig_transdc_His_kin_SpoOB"/>
</dbReference>
<evidence type="ECO:0000256" key="1">
    <source>
        <dbReference type="ARBA" id="ARBA00022553"/>
    </source>
</evidence>
<gene>
    <name evidence="7" type="ORF">DES36_11251</name>
</gene>
<dbReference type="Pfam" id="PF14689">
    <property type="entry name" value="SPOB_a"/>
    <property type="match status" value="1"/>
</dbReference>
<keyword evidence="8" id="KW-1185">Reference proteome</keyword>
<reference evidence="7 8" key="1">
    <citation type="submission" date="2018-06" db="EMBL/GenBank/DDBJ databases">
        <title>Genomic Encyclopedia of Type Strains, Phase IV (KMG-IV): sequencing the most valuable type-strain genomes for metagenomic binning, comparative biology and taxonomic classification.</title>
        <authorList>
            <person name="Goeker M."/>
        </authorList>
    </citation>
    <scope>NUCLEOTIDE SEQUENCE [LARGE SCALE GENOMIC DNA]</scope>
    <source>
        <strain evidence="7 8">DSM 22112</strain>
    </source>
</reference>
<dbReference type="CDD" id="cd16935">
    <property type="entry name" value="HATPase_AgrC-ComD-like"/>
    <property type="match status" value="1"/>
</dbReference>
<dbReference type="InterPro" id="IPR036890">
    <property type="entry name" value="HATPase_C_sf"/>
</dbReference>
<evidence type="ECO:0000256" key="4">
    <source>
        <dbReference type="SAM" id="Phobius"/>
    </source>
</evidence>
<dbReference type="SUPFAM" id="SSF55890">
    <property type="entry name" value="Sporulation response regulatory protein Spo0B"/>
    <property type="match status" value="1"/>
</dbReference>
<dbReference type="GO" id="GO:0042802">
    <property type="term" value="F:identical protein binding"/>
    <property type="evidence" value="ECO:0007669"/>
    <property type="project" value="TreeGrafter"/>
</dbReference>
<feature type="domain" description="Sensor histidine kinase NatK-like C-terminal" evidence="5">
    <location>
        <begin position="329"/>
        <end position="431"/>
    </location>
</feature>
<dbReference type="PANTHER" id="PTHR40448">
    <property type="entry name" value="TWO-COMPONENT SENSOR HISTIDINE KINASE"/>
    <property type="match status" value="1"/>
</dbReference>
<evidence type="ECO:0000256" key="3">
    <source>
        <dbReference type="ARBA" id="ARBA00022777"/>
    </source>
</evidence>
<keyword evidence="2" id="KW-0808">Transferase</keyword>
<dbReference type="InterPro" id="IPR032834">
    <property type="entry name" value="NatK-like_C"/>
</dbReference>
<dbReference type="EMBL" id="QNRX01000012">
    <property type="protein sequence ID" value="RBP62078.1"/>
    <property type="molecule type" value="Genomic_DNA"/>
</dbReference>
<dbReference type="Pfam" id="PF14501">
    <property type="entry name" value="HATPase_c_5"/>
    <property type="match status" value="1"/>
</dbReference>
<evidence type="ECO:0000313" key="7">
    <source>
        <dbReference type="EMBL" id="RBP62078.1"/>
    </source>
</evidence>